<dbReference type="Pfam" id="PF06100">
    <property type="entry name" value="MCRA"/>
    <property type="match status" value="1"/>
</dbReference>
<dbReference type="KEGG" id="stax:MC45_00115"/>
<protein>
    <submittedName>
        <fullName evidence="1">Oleate hydratase</fullName>
    </submittedName>
</protein>
<dbReference type="GO" id="GO:0050151">
    <property type="term" value="F:oleate hydratase activity"/>
    <property type="evidence" value="ECO:0007669"/>
    <property type="project" value="InterPro"/>
</dbReference>
<dbReference type="GO" id="GO:0006631">
    <property type="term" value="P:fatty acid metabolic process"/>
    <property type="evidence" value="ECO:0007669"/>
    <property type="project" value="InterPro"/>
</dbReference>
<sequence>MFKRPAPQASAKAWLVGGGIASLSAAAFMIRDGDMLGSDITILEESGVIGGSLDGSGTPESGYVLRGGRMIESKYLCTFDLFASIPTLDGTGTVTQEILDWNRTMQTSSKSRLFVDGERRTTPAFGLTEGHILTIERLGLEPEAMLGRSTIADQFDPAFFETNFWYMWCTTFAFQPWHSAVEFKRYLVRFAHMVGGFNRLTGIMRTVYNQYDSMVRPLRKWLDDRGVRFETGTRVVDLEFTHRGGGDAVETIVIEKAGIKDCIEVRDGDYVLVTLGSMTEASSLGGMDAVPALKGKADGGAWQLWQNIAADRGDFGRPAVFADHIDRSKWVSFTTTLSDPTFLDLVRDATGNVPGEGGLVTFPQSSWLASIVIPHQPHFIGQPEDVTVFWGYGLSVDALGDFVKKPMSACTGREIMVEIMGHLGIVEQADRILASANCIPCMMPFITSQFLPRVHGDRPQAVPAQAINFGFIGQFVELPDDVVFTVEYSIRSAQAAVAGLLGLERTPSPVYKGTYDPRVLFKAFLALHDVGQHTPERVLDAV</sequence>
<reference evidence="1 2" key="1">
    <citation type="submission" date="2014-09" db="EMBL/GenBank/DDBJ databases">
        <title>Using Illumina technology Improving SMRT sequencing Genome Assembly by RASTools.</title>
        <authorList>
            <person name="Zhou Y."/>
            <person name="Ma T."/>
            <person name="Liu T."/>
        </authorList>
    </citation>
    <scope>NUCLEOTIDE SEQUENCE [LARGE SCALE GENOMIC DNA]</scope>
    <source>
        <strain evidence="1 2">ATCC 55669</strain>
    </source>
</reference>
<dbReference type="GO" id="GO:0071949">
    <property type="term" value="F:FAD binding"/>
    <property type="evidence" value="ECO:0007669"/>
    <property type="project" value="InterPro"/>
</dbReference>
<dbReference type="PANTHER" id="PTHR37417">
    <property type="entry name" value="67 KDA MYOSIN-CROSS-REACTIVE ANTIGEN FAMILY PROTEIN (AFU_ORTHOLOGUE AFUA_5G09970)"/>
    <property type="match status" value="1"/>
</dbReference>
<gene>
    <name evidence="1" type="ORF">MC45_00115</name>
</gene>
<accession>A0A097EJY7</accession>
<dbReference type="PANTHER" id="PTHR37417:SF2">
    <property type="entry name" value="67 KDA MYOSIN-CROSS-REACTIVE ANTIGEN FAMILY PROTEIN (AFU_ORTHOLOGUE AFUA_5G09970)"/>
    <property type="match status" value="1"/>
</dbReference>
<dbReference type="Gene3D" id="3.50.50.60">
    <property type="entry name" value="FAD/NAD(P)-binding domain"/>
    <property type="match status" value="2"/>
</dbReference>
<dbReference type="SUPFAM" id="SSF51905">
    <property type="entry name" value="FAD/NAD(P)-binding domain"/>
    <property type="match status" value="1"/>
</dbReference>
<dbReference type="STRING" id="1549858.MC45_00115"/>
<dbReference type="Gene3D" id="3.30.9.80">
    <property type="match status" value="1"/>
</dbReference>
<dbReference type="EMBL" id="CP009571">
    <property type="protein sequence ID" value="AIT07868.1"/>
    <property type="molecule type" value="Genomic_DNA"/>
</dbReference>
<organism evidence="1 2">
    <name type="scientific">Sphingomonas taxi</name>
    <dbReference type="NCBI Taxonomy" id="1549858"/>
    <lineage>
        <taxon>Bacteria</taxon>
        <taxon>Pseudomonadati</taxon>
        <taxon>Pseudomonadota</taxon>
        <taxon>Alphaproteobacteria</taxon>
        <taxon>Sphingomonadales</taxon>
        <taxon>Sphingomonadaceae</taxon>
        <taxon>Sphingomonas</taxon>
    </lineage>
</organism>
<dbReference type="HOGENOM" id="CLU_024043_2_0_5"/>
<dbReference type="AlphaFoldDB" id="A0A097EJY7"/>
<dbReference type="InterPro" id="IPR036188">
    <property type="entry name" value="FAD/NAD-bd_sf"/>
</dbReference>
<dbReference type="InterPro" id="IPR010354">
    <property type="entry name" value="Oleate_hydratase"/>
</dbReference>
<dbReference type="eggNOG" id="COG4716">
    <property type="taxonomic scope" value="Bacteria"/>
</dbReference>
<name>A0A097EJY7_9SPHN</name>
<keyword evidence="2" id="KW-1185">Reference proteome</keyword>
<evidence type="ECO:0000313" key="1">
    <source>
        <dbReference type="EMBL" id="AIT07868.1"/>
    </source>
</evidence>
<evidence type="ECO:0000313" key="2">
    <source>
        <dbReference type="Proteomes" id="UP000033200"/>
    </source>
</evidence>
<dbReference type="NCBIfam" id="NF010584">
    <property type="entry name" value="PRK13977.1"/>
    <property type="match status" value="1"/>
</dbReference>
<proteinExistence type="predicted"/>
<dbReference type="Proteomes" id="UP000033200">
    <property type="component" value="Chromosome"/>
</dbReference>